<evidence type="ECO:0000256" key="5">
    <source>
        <dbReference type="SAM" id="Coils"/>
    </source>
</evidence>
<keyword evidence="1" id="KW-0479">Metal-binding</keyword>
<evidence type="ECO:0000259" key="6">
    <source>
        <dbReference type="Pfam" id="PF01258"/>
    </source>
</evidence>
<evidence type="ECO:0000313" key="7">
    <source>
        <dbReference type="EMBL" id="SDZ36688.1"/>
    </source>
</evidence>
<dbReference type="EMBL" id="FNOK01000064">
    <property type="protein sequence ID" value="SDZ36688.1"/>
    <property type="molecule type" value="Genomic_DNA"/>
</dbReference>
<evidence type="ECO:0000256" key="4">
    <source>
        <dbReference type="PROSITE-ProRule" id="PRU00510"/>
    </source>
</evidence>
<proteinExistence type="predicted"/>
<evidence type="ECO:0000256" key="1">
    <source>
        <dbReference type="ARBA" id="ARBA00022723"/>
    </source>
</evidence>
<dbReference type="PROSITE" id="PS51128">
    <property type="entry name" value="ZF_DKSA_2"/>
    <property type="match status" value="1"/>
</dbReference>
<gene>
    <name evidence="7" type="ORF">SAMN05216215_106430</name>
</gene>
<dbReference type="SUPFAM" id="SSF57716">
    <property type="entry name" value="Glucocorticoid receptor-like (DNA-binding domain)"/>
    <property type="match status" value="1"/>
</dbReference>
<dbReference type="OrthoDB" id="1121111at2"/>
<dbReference type="AlphaFoldDB" id="A0A1H3SG49"/>
<keyword evidence="3" id="KW-0862">Zinc</keyword>
<feature type="domain" description="Zinc finger DksA/TraR C4-type" evidence="6">
    <location>
        <begin position="94"/>
        <end position="127"/>
    </location>
</feature>
<sequence length="127" mass="13725">MSKRTSQDAPSPPGPRTARELLAEERASALARVESLERHLESIGEVSTWTGTDDEHDPEGATLAYERAQVQGLLADARHELDELDRAAARLDKGTYGVCARCGNPIAPERLEALPAATTCISCATRR</sequence>
<evidence type="ECO:0000313" key="8">
    <source>
        <dbReference type="Proteomes" id="UP000199529"/>
    </source>
</evidence>
<keyword evidence="2" id="KW-0863">Zinc-finger</keyword>
<dbReference type="STRING" id="418495.SAMN05216215_106430"/>
<dbReference type="InterPro" id="IPR000962">
    <property type="entry name" value="Znf_DskA_TraR"/>
</dbReference>
<dbReference type="Gene3D" id="1.20.120.910">
    <property type="entry name" value="DksA, coiled-coil domain"/>
    <property type="match status" value="1"/>
</dbReference>
<dbReference type="Pfam" id="PF01258">
    <property type="entry name" value="zf-dskA_traR"/>
    <property type="match status" value="1"/>
</dbReference>
<accession>A0A1H3SG49</accession>
<feature type="zinc finger region" description="dksA C4-type" evidence="4">
    <location>
        <begin position="99"/>
        <end position="123"/>
    </location>
</feature>
<dbReference type="GO" id="GO:0008270">
    <property type="term" value="F:zinc ion binding"/>
    <property type="evidence" value="ECO:0007669"/>
    <property type="project" value="UniProtKB-KW"/>
</dbReference>
<name>A0A1H3SG49_9PSEU</name>
<evidence type="ECO:0000256" key="2">
    <source>
        <dbReference type="ARBA" id="ARBA00022771"/>
    </source>
</evidence>
<dbReference type="RefSeq" id="WP_093276530.1">
    <property type="nucleotide sequence ID" value="NZ_FNOK01000064.1"/>
</dbReference>
<keyword evidence="5" id="KW-0175">Coiled coil</keyword>
<feature type="coiled-coil region" evidence="5">
    <location>
        <begin position="67"/>
        <end position="94"/>
    </location>
</feature>
<dbReference type="PANTHER" id="PTHR33823">
    <property type="entry name" value="RNA POLYMERASE-BINDING TRANSCRIPTION FACTOR DKSA-RELATED"/>
    <property type="match status" value="1"/>
</dbReference>
<protein>
    <submittedName>
        <fullName evidence="7">Transcriptional regulator, TraR/DksA family</fullName>
    </submittedName>
</protein>
<dbReference type="PANTHER" id="PTHR33823:SF2">
    <property type="entry name" value="RNA POLYMERASE-BINDING TRANSCRIPTION FACTOR DKSA"/>
    <property type="match status" value="1"/>
</dbReference>
<keyword evidence="8" id="KW-1185">Reference proteome</keyword>
<dbReference type="Proteomes" id="UP000199529">
    <property type="component" value="Unassembled WGS sequence"/>
</dbReference>
<organism evidence="7 8">
    <name type="scientific">Saccharopolyspora shandongensis</name>
    <dbReference type="NCBI Taxonomy" id="418495"/>
    <lineage>
        <taxon>Bacteria</taxon>
        <taxon>Bacillati</taxon>
        <taxon>Actinomycetota</taxon>
        <taxon>Actinomycetes</taxon>
        <taxon>Pseudonocardiales</taxon>
        <taxon>Pseudonocardiaceae</taxon>
        <taxon>Saccharopolyspora</taxon>
    </lineage>
</organism>
<evidence type="ECO:0000256" key="3">
    <source>
        <dbReference type="ARBA" id="ARBA00022833"/>
    </source>
</evidence>
<reference evidence="8" key="1">
    <citation type="submission" date="2016-10" db="EMBL/GenBank/DDBJ databases">
        <authorList>
            <person name="Varghese N."/>
            <person name="Submissions S."/>
        </authorList>
    </citation>
    <scope>NUCLEOTIDE SEQUENCE [LARGE SCALE GENOMIC DNA]</scope>
    <source>
        <strain evidence="8">CGMCC 4.3530</strain>
    </source>
</reference>